<dbReference type="PANTHER" id="PTHR46534:SF1">
    <property type="entry name" value="IGGFC-BINDING PROTEIN N-TERMINAL DOMAIN-CONTAINING PROTEIN"/>
    <property type="match status" value="1"/>
</dbReference>
<evidence type="ECO:0000313" key="2">
    <source>
        <dbReference type="EMBL" id="GFO35990.1"/>
    </source>
</evidence>
<protein>
    <submittedName>
        <fullName evidence="2">Low quality protein: laminin-like protein epi-1</fullName>
    </submittedName>
</protein>
<evidence type="ECO:0000313" key="3">
    <source>
        <dbReference type="Proteomes" id="UP000735302"/>
    </source>
</evidence>
<keyword evidence="3" id="KW-1185">Reference proteome</keyword>
<gene>
    <name evidence="2" type="ORF">PoB_006249500</name>
</gene>
<dbReference type="Proteomes" id="UP000735302">
    <property type="component" value="Unassembled WGS sequence"/>
</dbReference>
<reference evidence="2 3" key="1">
    <citation type="journal article" date="2021" name="Elife">
        <title>Chloroplast acquisition without the gene transfer in kleptoplastic sea slugs, Plakobranchus ocellatus.</title>
        <authorList>
            <person name="Maeda T."/>
            <person name="Takahashi S."/>
            <person name="Yoshida T."/>
            <person name="Shimamura S."/>
            <person name="Takaki Y."/>
            <person name="Nagai Y."/>
            <person name="Toyoda A."/>
            <person name="Suzuki Y."/>
            <person name="Arimoto A."/>
            <person name="Ishii H."/>
            <person name="Satoh N."/>
            <person name="Nishiyama T."/>
            <person name="Hasebe M."/>
            <person name="Maruyama T."/>
            <person name="Minagawa J."/>
            <person name="Obokata J."/>
            <person name="Shigenobu S."/>
        </authorList>
    </citation>
    <scope>NUCLEOTIDE SEQUENCE [LARGE SCALE GENOMIC DNA]</scope>
</reference>
<dbReference type="PANTHER" id="PTHR46534">
    <property type="entry name" value="IGGFC_BINDING DOMAIN-CONTAINING PROTEIN"/>
    <property type="match status" value="1"/>
</dbReference>
<keyword evidence="1" id="KW-0732">Signal</keyword>
<comment type="caution">
    <text evidence="2">The sequence shown here is derived from an EMBL/GenBank/DDBJ whole genome shotgun (WGS) entry which is preliminary data.</text>
</comment>
<name>A0AAV4CW07_9GAST</name>
<feature type="signal peptide" evidence="1">
    <location>
        <begin position="1"/>
        <end position="17"/>
    </location>
</feature>
<proteinExistence type="predicted"/>
<dbReference type="EMBL" id="BLXT01007037">
    <property type="protein sequence ID" value="GFO35990.1"/>
    <property type="molecule type" value="Genomic_DNA"/>
</dbReference>
<organism evidence="2 3">
    <name type="scientific">Plakobranchus ocellatus</name>
    <dbReference type="NCBI Taxonomy" id="259542"/>
    <lineage>
        <taxon>Eukaryota</taxon>
        <taxon>Metazoa</taxon>
        <taxon>Spiralia</taxon>
        <taxon>Lophotrochozoa</taxon>
        <taxon>Mollusca</taxon>
        <taxon>Gastropoda</taxon>
        <taxon>Heterobranchia</taxon>
        <taxon>Euthyneura</taxon>
        <taxon>Panpulmonata</taxon>
        <taxon>Sacoglossa</taxon>
        <taxon>Placobranchoidea</taxon>
        <taxon>Plakobranchidae</taxon>
        <taxon>Plakobranchus</taxon>
    </lineage>
</organism>
<evidence type="ECO:0000256" key="1">
    <source>
        <dbReference type="SAM" id="SignalP"/>
    </source>
</evidence>
<dbReference type="AlphaFoldDB" id="A0AAV4CW07"/>
<accession>A0AAV4CW07</accession>
<sequence length="587" mass="61816">MSKVWFQGMVICLTVQAVCIQASNGRQYDLLTPSSFSYQSEVYIGAERDGGVEEVKAYNTVWFSLGFYKNIKLACLVFPFEALVGSISSVQSSTTAMSTTVSSALYSLLTSSCSVSAKVQFKSGNSMDGYLPLPETSRGTEFFVSSWNSGTSFIAIRCGPQSATVTISVPASASPSTTVSVDDTTLTPGDSINVQILSNQELLLTSVGFALDGVRVSSTQPISVWAGNKDATVLGIGQATSLVEMFPSSDYFSTTYIAQKPTGVTLSMLKIVALTSGTTVTQTSAGNVVTSNTLAAVGDVWTVSQLGIVHFSATAPVLVVQYLPAVGASNYASMTLIPPADQWVSTYLVYALTAPATGTHLVSVAILTSQIPKLAVIRLSDGTDMTSLLSFSTFTGTSYSTAILDLTDSNVVQLSVSDGSATFQVVQYGGISGTDGAYAFPAGMLVSCNDSISSTTSASTTSAGSSRIVSFLPNAAFIALSAAATVAVLGFTAEALRRWKLSSRAQNVEKTQSKSFMAKSTPTVEYYGYHSNAKATHAHTNTRLGNFTVPVEQKYSTAHAPTSNQFRSRPPVEKSYIQVKPCKNLSG</sequence>
<feature type="chain" id="PRO_5043909966" evidence="1">
    <location>
        <begin position="18"/>
        <end position="587"/>
    </location>
</feature>